<accession>A0ABV9T053</accession>
<reference evidence="3" key="1">
    <citation type="journal article" date="2019" name="Int. J. Syst. Evol. Microbiol.">
        <title>The Global Catalogue of Microorganisms (GCM) 10K type strain sequencing project: providing services to taxonomists for standard genome sequencing and annotation.</title>
        <authorList>
            <consortium name="The Broad Institute Genomics Platform"/>
            <consortium name="The Broad Institute Genome Sequencing Center for Infectious Disease"/>
            <person name="Wu L."/>
            <person name="Ma J."/>
        </authorList>
    </citation>
    <scope>NUCLEOTIDE SEQUENCE [LARGE SCALE GENOMIC DNA]</scope>
    <source>
        <strain evidence="3">CGMCC 4.7466</strain>
    </source>
</reference>
<dbReference type="Gene3D" id="2.60.120.1440">
    <property type="match status" value="1"/>
</dbReference>
<gene>
    <name evidence="2" type="ORF">ACFPFU_10205</name>
</gene>
<name>A0ABV9T053_9BACT</name>
<evidence type="ECO:0000259" key="1">
    <source>
        <dbReference type="Pfam" id="PF04773"/>
    </source>
</evidence>
<dbReference type="EMBL" id="JBHSJJ010000005">
    <property type="protein sequence ID" value="MFC4872062.1"/>
    <property type="molecule type" value="Genomic_DNA"/>
</dbReference>
<dbReference type="PANTHER" id="PTHR30273:SF2">
    <property type="entry name" value="PROTEIN FECR"/>
    <property type="match status" value="1"/>
</dbReference>
<organism evidence="2 3">
    <name type="scientific">Negadavirga shengliensis</name>
    <dbReference type="NCBI Taxonomy" id="1389218"/>
    <lineage>
        <taxon>Bacteria</taxon>
        <taxon>Pseudomonadati</taxon>
        <taxon>Bacteroidota</taxon>
        <taxon>Cytophagia</taxon>
        <taxon>Cytophagales</taxon>
        <taxon>Cyclobacteriaceae</taxon>
        <taxon>Negadavirga</taxon>
    </lineage>
</organism>
<dbReference type="InterPro" id="IPR012373">
    <property type="entry name" value="Ferrdict_sens_TM"/>
</dbReference>
<evidence type="ECO:0000313" key="2">
    <source>
        <dbReference type="EMBL" id="MFC4872062.1"/>
    </source>
</evidence>
<feature type="domain" description="FecR protein" evidence="1">
    <location>
        <begin position="129"/>
        <end position="213"/>
    </location>
</feature>
<keyword evidence="3" id="KW-1185">Reference proteome</keyword>
<proteinExistence type="predicted"/>
<dbReference type="RefSeq" id="WP_377064127.1">
    <property type="nucleotide sequence ID" value="NZ_JBHSJJ010000005.1"/>
</dbReference>
<dbReference type="InterPro" id="IPR006860">
    <property type="entry name" value="FecR"/>
</dbReference>
<comment type="caution">
    <text evidence="2">The sequence shown here is derived from an EMBL/GenBank/DDBJ whole genome shotgun (WGS) entry which is preliminary data.</text>
</comment>
<sequence>MEDKTLIKYLLNETSKEEDAAVKEWLADNPGNQQKYDHIQWVWETSRRLIPQSNIDENLAWKRFLDRKAQKEKAAPTPIIRLASSTWFRTAAVFALMVALGWSLVSTLPHAGKAYFSAVSLESGNTSTQQPLLDGSLVTLNKNTQLTYSQKLFDKQRLVNMSAGEAYFEVQKDQKKPFVVKLQNLTVTVLGTSFNVKMKGQTAEIILDEGVVKVEVGGQQVVLDPGEKVTVDLHTGALDKSLQEDQLFRYYVNNRFQAENILLQQVVEALADAYEAEIILGSEDLKSLPITTVLEYGSLDKNLEVIAETLGLQISRDGGRYVLQ</sequence>
<dbReference type="Gene3D" id="3.55.50.30">
    <property type="match status" value="1"/>
</dbReference>
<dbReference type="PIRSF" id="PIRSF018266">
    <property type="entry name" value="FecR"/>
    <property type="match status" value="1"/>
</dbReference>
<dbReference type="Pfam" id="PF04773">
    <property type="entry name" value="FecR"/>
    <property type="match status" value="1"/>
</dbReference>
<dbReference type="Proteomes" id="UP001595818">
    <property type="component" value="Unassembled WGS sequence"/>
</dbReference>
<evidence type="ECO:0000313" key="3">
    <source>
        <dbReference type="Proteomes" id="UP001595818"/>
    </source>
</evidence>
<protein>
    <submittedName>
        <fullName evidence="2">FecR family protein</fullName>
    </submittedName>
</protein>
<dbReference type="PANTHER" id="PTHR30273">
    <property type="entry name" value="PERIPLASMIC SIGNAL SENSOR AND SIGMA FACTOR ACTIVATOR FECR-RELATED"/>
    <property type="match status" value="1"/>
</dbReference>